<gene>
    <name evidence="2" type="primary">Contig476.g521</name>
    <name evidence="2" type="ORF">STYLEM_13085</name>
</gene>
<feature type="compositionally biased region" description="Acidic residues" evidence="1">
    <location>
        <begin position="471"/>
        <end position="480"/>
    </location>
</feature>
<feature type="compositionally biased region" description="Low complexity" evidence="1">
    <location>
        <begin position="520"/>
        <end position="531"/>
    </location>
</feature>
<protein>
    <submittedName>
        <fullName evidence="2">Uncharacterized protein</fullName>
    </submittedName>
</protein>
<feature type="compositionally biased region" description="Polar residues" evidence="1">
    <location>
        <begin position="532"/>
        <end position="541"/>
    </location>
</feature>
<dbReference type="InParanoid" id="A0A078AT29"/>
<organism evidence="2 3">
    <name type="scientific">Stylonychia lemnae</name>
    <name type="common">Ciliate</name>
    <dbReference type="NCBI Taxonomy" id="5949"/>
    <lineage>
        <taxon>Eukaryota</taxon>
        <taxon>Sar</taxon>
        <taxon>Alveolata</taxon>
        <taxon>Ciliophora</taxon>
        <taxon>Intramacronucleata</taxon>
        <taxon>Spirotrichea</taxon>
        <taxon>Stichotrichia</taxon>
        <taxon>Sporadotrichida</taxon>
        <taxon>Oxytrichidae</taxon>
        <taxon>Stylonychinae</taxon>
        <taxon>Stylonychia</taxon>
    </lineage>
</organism>
<dbReference type="EMBL" id="CCKQ01012410">
    <property type="protein sequence ID" value="CDW84028.1"/>
    <property type="molecule type" value="Genomic_DNA"/>
</dbReference>
<accession>A0A078AT29</accession>
<sequence length="578" mass="64925">MGGIASVLDSCGGSQINTPSDFVEYENLRESRKLMVTKKKHMDIMGTALSYAVEDIKHIIGMKDHHSDNEEQANEDEHFLDMSKLKQKYIKRRDSDQSISSNYLQRREDLYNDYIERKKKEKMLRQKKKVGMANTKLRPRKMDQKISNPAAGISLGFRGFGKSTKQTAGNTSNRLVVDADNSNDGSAYIDDDLSDGSRIIKIGGQSEYSQDQSFLSIRQFESQDGDSQIYRNDSDSSMNMTDIKRNQSNWDAGSMYSDGNIINMGGDGDTSFQSNAMSETTIKNIGGQQSFRQKNKMGGKKRIGGMRSRVQSSVGGSSHVIVDDFQSQGYGMDSEIDAQDMIDEMGGNQNIFIEGESDIIDEADEDSIDNLRRSSKRFKRNKSFGDEDQIEGPVNQQDFVMGIMHELQESEIRASIKRVVPPILDPQQLVFKDVKQQSMSPQNKNSIKPNLKKLDSKTYVPKGQEIFHEESGEEDSEEDQSMQRASRRHISITVKNTETTPMNHQNEKQTEVFSNDDDQISGGSIKIGGNSFNLNDNSQFSDDGDIKNFGDKSGISQIDENFQHNLSAISDNDNGNMQ</sequence>
<feature type="region of interest" description="Disordered" evidence="1">
    <location>
        <begin position="290"/>
        <end position="316"/>
    </location>
</feature>
<dbReference type="Proteomes" id="UP000039865">
    <property type="component" value="Unassembled WGS sequence"/>
</dbReference>
<feature type="compositionally biased region" description="Polar residues" evidence="1">
    <location>
        <begin position="493"/>
        <end position="504"/>
    </location>
</feature>
<feature type="compositionally biased region" description="Polar residues" evidence="1">
    <location>
        <begin position="436"/>
        <end position="448"/>
    </location>
</feature>
<evidence type="ECO:0000313" key="3">
    <source>
        <dbReference type="Proteomes" id="UP000039865"/>
    </source>
</evidence>
<reference evidence="2 3" key="1">
    <citation type="submission" date="2014-06" db="EMBL/GenBank/DDBJ databases">
        <authorList>
            <person name="Swart Estienne"/>
        </authorList>
    </citation>
    <scope>NUCLEOTIDE SEQUENCE [LARGE SCALE GENOMIC DNA]</scope>
    <source>
        <strain evidence="2 3">130c</strain>
    </source>
</reference>
<feature type="compositionally biased region" description="Basic residues" evidence="1">
    <location>
        <begin position="293"/>
        <end position="304"/>
    </location>
</feature>
<proteinExistence type="predicted"/>
<name>A0A078AT29_STYLE</name>
<evidence type="ECO:0000256" key="1">
    <source>
        <dbReference type="SAM" id="MobiDB-lite"/>
    </source>
</evidence>
<feature type="compositionally biased region" description="Low complexity" evidence="1">
    <location>
        <begin position="305"/>
        <end position="316"/>
    </location>
</feature>
<feature type="region of interest" description="Disordered" evidence="1">
    <location>
        <begin position="435"/>
        <end position="553"/>
    </location>
</feature>
<keyword evidence="3" id="KW-1185">Reference proteome</keyword>
<evidence type="ECO:0000313" key="2">
    <source>
        <dbReference type="EMBL" id="CDW84028.1"/>
    </source>
</evidence>
<dbReference type="AlphaFoldDB" id="A0A078AT29"/>